<evidence type="ECO:0000256" key="4">
    <source>
        <dbReference type="ARBA" id="ARBA00022763"/>
    </source>
</evidence>
<dbReference type="AlphaFoldDB" id="A0A3M0BZ88"/>
<dbReference type="PANTHER" id="PTHR11361:SF34">
    <property type="entry name" value="DNA MISMATCH REPAIR PROTEIN MSH1, MITOCHONDRIAL"/>
    <property type="match status" value="1"/>
</dbReference>
<dbReference type="InterPro" id="IPR036678">
    <property type="entry name" value="MutS_con_dom_sf"/>
</dbReference>
<dbReference type="GO" id="GO:0005524">
    <property type="term" value="F:ATP binding"/>
    <property type="evidence" value="ECO:0007669"/>
    <property type="project" value="UniProtKB-UniRule"/>
</dbReference>
<dbReference type="SUPFAM" id="SSF48334">
    <property type="entry name" value="DNA repair protein MutS, domain III"/>
    <property type="match status" value="1"/>
</dbReference>
<dbReference type="Pfam" id="PF05188">
    <property type="entry name" value="MutS_II"/>
    <property type="match status" value="1"/>
</dbReference>
<dbReference type="GO" id="GO:0030983">
    <property type="term" value="F:mismatched DNA binding"/>
    <property type="evidence" value="ECO:0007669"/>
    <property type="project" value="InterPro"/>
</dbReference>
<keyword evidence="5 9" id="KW-0067">ATP-binding</keyword>
<feature type="binding site" evidence="9">
    <location>
        <begin position="681"/>
        <end position="688"/>
    </location>
    <ligand>
        <name>ATP</name>
        <dbReference type="ChEBI" id="CHEBI:30616"/>
    </ligand>
</feature>
<evidence type="ECO:0000256" key="2">
    <source>
        <dbReference type="ARBA" id="ARBA00021982"/>
    </source>
</evidence>
<dbReference type="InterPro" id="IPR007695">
    <property type="entry name" value="DNA_mismatch_repair_MutS-lik_N"/>
</dbReference>
<evidence type="ECO:0000256" key="1">
    <source>
        <dbReference type="ARBA" id="ARBA00006271"/>
    </source>
</evidence>
<dbReference type="Proteomes" id="UP000271227">
    <property type="component" value="Unassembled WGS sequence"/>
</dbReference>
<evidence type="ECO:0000256" key="6">
    <source>
        <dbReference type="ARBA" id="ARBA00023125"/>
    </source>
</evidence>
<dbReference type="CDD" id="cd03284">
    <property type="entry name" value="ABC_MutS1"/>
    <property type="match status" value="1"/>
</dbReference>
<comment type="similarity">
    <text evidence="1 9 10">Belongs to the DNA mismatch repair MutS family.</text>
</comment>
<evidence type="ECO:0000256" key="10">
    <source>
        <dbReference type="RuleBase" id="RU003756"/>
    </source>
</evidence>
<keyword evidence="6 9" id="KW-0238">DNA-binding</keyword>
<dbReference type="HAMAP" id="MF_00096">
    <property type="entry name" value="MutS"/>
    <property type="match status" value="1"/>
</dbReference>
<dbReference type="RefSeq" id="WP_211332310.1">
    <property type="nucleotide sequence ID" value="NZ_REFR01000015.1"/>
</dbReference>
<evidence type="ECO:0000256" key="3">
    <source>
        <dbReference type="ARBA" id="ARBA00022741"/>
    </source>
</evidence>
<dbReference type="PROSITE" id="PS00486">
    <property type="entry name" value="DNA_MISMATCH_REPAIR_2"/>
    <property type="match status" value="1"/>
</dbReference>
<dbReference type="Pfam" id="PF00488">
    <property type="entry name" value="MutS_V"/>
    <property type="match status" value="1"/>
</dbReference>
<evidence type="ECO:0000256" key="11">
    <source>
        <dbReference type="SAM" id="MobiDB-lite"/>
    </source>
</evidence>
<dbReference type="GO" id="GO:0140664">
    <property type="term" value="F:ATP-dependent DNA damage sensor activity"/>
    <property type="evidence" value="ECO:0007669"/>
    <property type="project" value="InterPro"/>
</dbReference>
<keyword evidence="3 9" id="KW-0547">Nucleotide-binding</keyword>
<dbReference type="Pfam" id="PF05190">
    <property type="entry name" value="MutS_IV"/>
    <property type="match status" value="1"/>
</dbReference>
<dbReference type="InterPro" id="IPR007861">
    <property type="entry name" value="DNA_mismatch_repair_MutS_clamp"/>
</dbReference>
<dbReference type="PANTHER" id="PTHR11361">
    <property type="entry name" value="DNA MISMATCH REPAIR PROTEIN MUTS FAMILY MEMBER"/>
    <property type="match status" value="1"/>
</dbReference>
<name>A0A3M0BZ88_9PROT</name>
<dbReference type="FunFam" id="3.40.1170.10:FF:000001">
    <property type="entry name" value="DNA mismatch repair protein MutS"/>
    <property type="match status" value="1"/>
</dbReference>
<dbReference type="InterPro" id="IPR000432">
    <property type="entry name" value="DNA_mismatch_repair_MutS_C"/>
</dbReference>
<feature type="domain" description="DNA mismatch repair proteins mutS family" evidence="12">
    <location>
        <begin position="755"/>
        <end position="771"/>
    </location>
</feature>
<dbReference type="Pfam" id="PF01624">
    <property type="entry name" value="MutS_I"/>
    <property type="match status" value="1"/>
</dbReference>
<dbReference type="SUPFAM" id="SSF52540">
    <property type="entry name" value="P-loop containing nucleoside triphosphate hydrolases"/>
    <property type="match status" value="1"/>
</dbReference>
<dbReference type="FunCoup" id="A0A3M0BZ88">
    <property type="interactions" value="477"/>
</dbReference>
<dbReference type="SUPFAM" id="SSF55271">
    <property type="entry name" value="DNA repair protein MutS, domain I"/>
    <property type="match status" value="1"/>
</dbReference>
<evidence type="ECO:0000256" key="7">
    <source>
        <dbReference type="ARBA" id="ARBA00023204"/>
    </source>
</evidence>
<dbReference type="InterPro" id="IPR027417">
    <property type="entry name" value="P-loop_NTPase"/>
</dbReference>
<feature type="region of interest" description="Disordered" evidence="11">
    <location>
        <begin position="1"/>
        <end position="48"/>
    </location>
</feature>
<accession>A0A3M0BZ88</accession>
<dbReference type="InterPro" id="IPR007860">
    <property type="entry name" value="DNA_mmatch_repair_MutS_con_dom"/>
</dbReference>
<dbReference type="PIRSF" id="PIRSF037677">
    <property type="entry name" value="DNA_mis_repair_Msh6"/>
    <property type="match status" value="1"/>
</dbReference>
<dbReference type="InterPro" id="IPR036187">
    <property type="entry name" value="DNA_mismatch_repair_MutS_sf"/>
</dbReference>
<dbReference type="SMART" id="SM00534">
    <property type="entry name" value="MUTSac"/>
    <property type="match status" value="1"/>
</dbReference>
<evidence type="ECO:0000256" key="9">
    <source>
        <dbReference type="HAMAP-Rule" id="MF_00096"/>
    </source>
</evidence>
<dbReference type="GO" id="GO:0005829">
    <property type="term" value="C:cytosol"/>
    <property type="evidence" value="ECO:0007669"/>
    <property type="project" value="TreeGrafter"/>
</dbReference>
<dbReference type="GO" id="GO:0003684">
    <property type="term" value="F:damaged DNA binding"/>
    <property type="evidence" value="ECO:0007669"/>
    <property type="project" value="UniProtKB-UniRule"/>
</dbReference>
<evidence type="ECO:0000256" key="8">
    <source>
        <dbReference type="ARBA" id="ARBA00024647"/>
    </source>
</evidence>
<dbReference type="InterPro" id="IPR017261">
    <property type="entry name" value="DNA_mismatch_repair_MutS/MSH"/>
</dbReference>
<dbReference type="Gene3D" id="3.40.1170.10">
    <property type="entry name" value="DNA repair protein MutS, domain I"/>
    <property type="match status" value="1"/>
</dbReference>
<dbReference type="NCBIfam" id="NF003810">
    <property type="entry name" value="PRK05399.1"/>
    <property type="match status" value="1"/>
</dbReference>
<evidence type="ECO:0000313" key="14">
    <source>
        <dbReference type="Proteomes" id="UP000271227"/>
    </source>
</evidence>
<dbReference type="Gene3D" id="3.40.50.300">
    <property type="entry name" value="P-loop containing nucleotide triphosphate hydrolases"/>
    <property type="match status" value="1"/>
</dbReference>
<dbReference type="Gene3D" id="6.10.140.430">
    <property type="match status" value="1"/>
</dbReference>
<dbReference type="EMBL" id="REFR01000015">
    <property type="protein sequence ID" value="RMB01895.1"/>
    <property type="molecule type" value="Genomic_DNA"/>
</dbReference>
<evidence type="ECO:0000259" key="12">
    <source>
        <dbReference type="PROSITE" id="PS00486"/>
    </source>
</evidence>
<dbReference type="Pfam" id="PF05192">
    <property type="entry name" value="MutS_III"/>
    <property type="match status" value="1"/>
</dbReference>
<proteinExistence type="inferred from homology"/>
<dbReference type="SUPFAM" id="SSF53150">
    <property type="entry name" value="DNA repair protein MutS, domain II"/>
    <property type="match status" value="1"/>
</dbReference>
<gene>
    <name evidence="9" type="primary">mutS</name>
    <name evidence="13" type="ORF">BXY39_3403</name>
</gene>
<dbReference type="InterPro" id="IPR045076">
    <property type="entry name" value="MutS"/>
</dbReference>
<feature type="compositionally biased region" description="Low complexity" evidence="11">
    <location>
        <begin position="16"/>
        <end position="26"/>
    </location>
</feature>
<keyword evidence="7 9" id="KW-0234">DNA repair</keyword>
<reference evidence="13 14" key="1">
    <citation type="submission" date="2018-10" db="EMBL/GenBank/DDBJ databases">
        <title>Genomic Encyclopedia of Archaeal and Bacterial Type Strains, Phase II (KMG-II): from individual species to whole genera.</title>
        <authorList>
            <person name="Goeker M."/>
        </authorList>
    </citation>
    <scope>NUCLEOTIDE SEQUENCE [LARGE SCALE GENOMIC DNA]</scope>
    <source>
        <strain evidence="13 14">DSM 25217</strain>
    </source>
</reference>
<organism evidence="13 14">
    <name type="scientific">Eilatimonas milleporae</name>
    <dbReference type="NCBI Taxonomy" id="911205"/>
    <lineage>
        <taxon>Bacteria</taxon>
        <taxon>Pseudomonadati</taxon>
        <taxon>Pseudomonadota</taxon>
        <taxon>Alphaproteobacteria</taxon>
        <taxon>Kordiimonadales</taxon>
        <taxon>Kordiimonadaceae</taxon>
        <taxon>Eilatimonas</taxon>
    </lineage>
</organism>
<dbReference type="NCBIfam" id="TIGR01070">
    <property type="entry name" value="mutS1"/>
    <property type="match status" value="1"/>
</dbReference>
<dbReference type="Gene3D" id="3.30.420.110">
    <property type="entry name" value="MutS, connector domain"/>
    <property type="match status" value="1"/>
</dbReference>
<keyword evidence="4 9" id="KW-0227">DNA damage</keyword>
<comment type="function">
    <text evidence="8 9">This protein is involved in the repair of mismatches in DNA. It is possible that it carries out the mismatch recognition step. This protein has a weak ATPase activity.</text>
</comment>
<dbReference type="InterPro" id="IPR016151">
    <property type="entry name" value="DNA_mismatch_repair_MutS_N"/>
</dbReference>
<comment type="caution">
    <text evidence="13">The sequence shown here is derived from an EMBL/GenBank/DDBJ whole genome shotgun (WGS) entry which is preliminary data.</text>
</comment>
<dbReference type="Gene3D" id="1.10.1420.10">
    <property type="match status" value="2"/>
</dbReference>
<evidence type="ECO:0000256" key="5">
    <source>
        <dbReference type="ARBA" id="ARBA00022840"/>
    </source>
</evidence>
<feature type="region of interest" description="Disordered" evidence="11">
    <location>
        <begin position="887"/>
        <end position="911"/>
    </location>
</feature>
<dbReference type="FunFam" id="3.40.50.300:FF:000870">
    <property type="entry name" value="MutS protein homolog 4"/>
    <property type="match status" value="1"/>
</dbReference>
<dbReference type="InterPro" id="IPR005748">
    <property type="entry name" value="DNA_mismatch_repair_MutS"/>
</dbReference>
<dbReference type="InParanoid" id="A0A3M0BZ88"/>
<dbReference type="GO" id="GO:0006298">
    <property type="term" value="P:mismatch repair"/>
    <property type="evidence" value="ECO:0007669"/>
    <property type="project" value="UniProtKB-UniRule"/>
</dbReference>
<sequence length="933" mass="100857">MEAALPSKKTQESRDSAASSTDTAARPVGHADRTGSGQPDNKWSRAAKSPGVTPMMAQFFEIKAAYSDCLLFYRMGDFYELFFEDAEQAAAALDITLTKRGKHDGKDVAMAGVPVHAAESYLARLIRKAFRVAVCEQVEDPAEAKKRGAKSVVRREVVRLVTPGTLTEDTLLDARVHNYLAALGRAEGHLALAVVDISTGEFLIAPTLPGRLSAELARFTPSELLLPDNLGDDTAVQDALADWRDILSPLGAARFDSGHGRWRLEELFNVATLDGFASFGRAELSAAGALVDYLEDTQKGKLPRLAPPKRLPPDGAMMIDAATRRSLELTRTQGGDTAGSLLATIDRSVTGAGARLMAKRLSAPLTDPVRINERLDMVQYMLERTSLRQDMRMLLKATPDMERALARLSLGRGGPRDLMAIRLGLDAAHSAREALAASGDGLGALPDDLAAVHDRLGRHHDLAGTLKRALVEEPPLSVRDGGFIAADYDATLDEFRTLRDQSRRLILELEADYQRLTAIASLKIKHNNVLGYHVDVTARHADKLMAPPLNETFIHRQTLANAVRFSTADLSKLAGKISEAGDRALALEQDIFTALTGQVMDTAATISEAALALAELDVGAGNATLAAECGYVRPDVDDSLAFTVRNGRHPVVESALAGTSDSFVANDCQLEENGRLWLLTGPNMAGKSTFLRQNALMAVMAQMGGYVPAAHAHIGVVDRLFSRVGASDDLAHGRSTFMVEMVETAAILNQAGPRSLVILDEIGRGTATYDGLSIAWAAVEHLHNINQSRALFATHYHELTALKETLDALALRSMKVREWKGEVIFLHEVAKGAADRSYGIQVAKLAGLPPRVIARARQVLDHLESQDTGAGAHGPVHDLPLFQDIPARSPEKEDKNPLEQALEDINPDDLSPRDALTVLYKLQDILRGRDSSG</sequence>
<dbReference type="SMART" id="SM00533">
    <property type="entry name" value="MUTSd"/>
    <property type="match status" value="1"/>
</dbReference>
<dbReference type="InterPro" id="IPR007696">
    <property type="entry name" value="DNA_mismatch_repair_MutS_core"/>
</dbReference>
<protein>
    <recommendedName>
        <fullName evidence="2 9">DNA mismatch repair protein MutS</fullName>
    </recommendedName>
</protein>
<evidence type="ECO:0000313" key="13">
    <source>
        <dbReference type="EMBL" id="RMB01895.1"/>
    </source>
</evidence>
<keyword evidence="14" id="KW-1185">Reference proteome</keyword>